<evidence type="ECO:0000313" key="2">
    <source>
        <dbReference type="Proteomes" id="UP000437748"/>
    </source>
</evidence>
<proteinExistence type="predicted"/>
<dbReference type="Pfam" id="PF10142">
    <property type="entry name" value="PhoPQ_related"/>
    <property type="match status" value="1"/>
</dbReference>
<accession>A0A6N6VT84</accession>
<dbReference type="PANTHER" id="PTHR31497:SF0">
    <property type="entry name" value="AUTOCRINE PROLIFERATION REPRESSOR PROTEIN A"/>
    <property type="match status" value="1"/>
</dbReference>
<dbReference type="RefSeq" id="WP_153420589.1">
    <property type="nucleotide sequence ID" value="NZ_WFLM01000003.1"/>
</dbReference>
<comment type="caution">
    <text evidence="1">The sequence shown here is derived from an EMBL/GenBank/DDBJ whole genome shotgun (WGS) entry which is preliminary data.</text>
</comment>
<dbReference type="EMBL" id="WFLM01000003">
    <property type="protein sequence ID" value="KAB8039190.1"/>
    <property type="molecule type" value="Genomic_DNA"/>
</dbReference>
<dbReference type="PIRSF" id="PIRSF014728">
    <property type="entry name" value="PqaA"/>
    <property type="match status" value="1"/>
</dbReference>
<dbReference type="PANTHER" id="PTHR31497">
    <property type="entry name" value="AUTOCRINE PROLIFERATION REPRESSOR PROTEIN A"/>
    <property type="match status" value="1"/>
</dbReference>
<dbReference type="SUPFAM" id="SSF53474">
    <property type="entry name" value="alpha/beta-Hydrolases"/>
    <property type="match status" value="1"/>
</dbReference>
<sequence length="481" mass="56057">MNHYKTLRKLITFFLPALFSENIYSNSNCPSNLSALNCMTFMHKDTPLNYKKLSEERILNEGRLLKFELFSQNYPLQIETNKNEWVHTVSIYLPDNYRESTTPILYIDSGDNNNIKKNTIDFFSIAKQTHSMVISVDLVPNQPISFPTNPNLSEDYLVAHTWKLYIDDPIKNKINLLHLPMAMSAIKTMDLVQHEFLGTNYNVNSFIMSGASKRGWAAWLATIADSRVKAIIPIVIDIYNTKELFNKLYKIYAHNWPIALYPYYKENMHKYLENKNFLELLDIEDPIAYKKSDKRLRLNIPKFIISSSGDDFFPPDSIYENYNHIPGKTYLKYVPNSSHFISKPIIENSIISFSNNLNSNFKSKIISYKILEKDMGNLIEFRVTLTKDVKKISLWQAKNETERDFRFACGIKYTETEYLIPKNHRLEIVIKKPEKGWEASFIEITDNNSFVQTTPNIVLPRRVYPTSISKEKKDGCRVLPL</sequence>
<name>A0A6N6VT84_9BACT</name>
<organism evidence="1 2">
    <name type="scientific">Silvanigrella paludirubra</name>
    <dbReference type="NCBI Taxonomy" id="2499159"/>
    <lineage>
        <taxon>Bacteria</taxon>
        <taxon>Pseudomonadati</taxon>
        <taxon>Bdellovibrionota</taxon>
        <taxon>Oligoflexia</taxon>
        <taxon>Silvanigrellales</taxon>
        <taxon>Silvanigrellaceae</taxon>
        <taxon>Silvanigrella</taxon>
    </lineage>
</organism>
<evidence type="ECO:0000313" key="1">
    <source>
        <dbReference type="EMBL" id="KAB8039190.1"/>
    </source>
</evidence>
<dbReference type="Proteomes" id="UP000437748">
    <property type="component" value="Unassembled WGS sequence"/>
</dbReference>
<reference evidence="1 2" key="1">
    <citation type="submission" date="2019-10" db="EMBL/GenBank/DDBJ databases">
        <title>New species of Slilvanegrellaceae.</title>
        <authorList>
            <person name="Pitt A."/>
            <person name="Hahn M.W."/>
        </authorList>
    </citation>
    <scope>NUCLEOTIDE SEQUENCE [LARGE SCALE GENOMIC DNA]</scope>
    <source>
        <strain evidence="1 2">SP-Ram-0.45-NSY-1</strain>
    </source>
</reference>
<dbReference type="AlphaFoldDB" id="A0A6N6VT84"/>
<gene>
    <name evidence="1" type="ORF">GCL60_10075</name>
</gene>
<dbReference type="Gene3D" id="3.40.50.1820">
    <property type="entry name" value="alpha/beta hydrolase"/>
    <property type="match status" value="1"/>
</dbReference>
<keyword evidence="2" id="KW-1185">Reference proteome</keyword>
<dbReference type="InterPro" id="IPR029058">
    <property type="entry name" value="AB_hydrolase_fold"/>
</dbReference>
<dbReference type="InterPro" id="IPR009199">
    <property type="entry name" value="PhoPQ-act_pathogen-rel_PqaA"/>
</dbReference>
<dbReference type="OrthoDB" id="8950502at2"/>
<protein>
    <recommendedName>
        <fullName evidence="3">PhoPQ-regulated protein</fullName>
    </recommendedName>
</protein>
<evidence type="ECO:0008006" key="3">
    <source>
        <dbReference type="Google" id="ProtNLM"/>
    </source>
</evidence>